<protein>
    <submittedName>
        <fullName evidence="1">Uncharacterized protein</fullName>
    </submittedName>
</protein>
<sequence length="169" mass="18084">MSVVFDRSSVSLILADYAVADSLGKLQMVGGGLQIIGRDPATGMSSAFSLVVSLTFPPETVNEQYAFEVVLEDTDGRPIGLADPNAAEGAAPVMRFGQTLQIEEPNFRGSGVPRRALPTRSHVVMFFNTGLPLPPGRVLVWRAKIDGESRPEWTVSFYVPAPPTAPVLG</sequence>
<name>A0A939BYA5_9ACTN</name>
<dbReference type="EMBL" id="JAERWK010000008">
    <property type="protein sequence ID" value="MBM9466885.1"/>
    <property type="molecule type" value="Genomic_DNA"/>
</dbReference>
<dbReference type="AlphaFoldDB" id="A0A939BYA5"/>
<evidence type="ECO:0000313" key="1">
    <source>
        <dbReference type="EMBL" id="MBM9466885.1"/>
    </source>
</evidence>
<reference evidence="1" key="1">
    <citation type="submission" date="2021-01" db="EMBL/GenBank/DDBJ databases">
        <title>YIM 132084 draft genome.</title>
        <authorList>
            <person name="An D."/>
        </authorList>
    </citation>
    <scope>NUCLEOTIDE SEQUENCE</scope>
    <source>
        <strain evidence="1">YIM 132084</strain>
    </source>
</reference>
<evidence type="ECO:0000313" key="2">
    <source>
        <dbReference type="Proteomes" id="UP000663792"/>
    </source>
</evidence>
<gene>
    <name evidence="1" type="ORF">JL106_06265</name>
</gene>
<dbReference type="RefSeq" id="WP_205259831.1">
    <property type="nucleotide sequence ID" value="NZ_JAERWK010000008.1"/>
</dbReference>
<proteinExistence type="predicted"/>
<keyword evidence="2" id="KW-1185">Reference proteome</keyword>
<accession>A0A939BYA5</accession>
<comment type="caution">
    <text evidence="1">The sequence shown here is derived from an EMBL/GenBank/DDBJ whole genome shotgun (WGS) entry which is preliminary data.</text>
</comment>
<organism evidence="1 2">
    <name type="scientific">Nakamurella leprariae</name>
    <dbReference type="NCBI Taxonomy" id="2803911"/>
    <lineage>
        <taxon>Bacteria</taxon>
        <taxon>Bacillati</taxon>
        <taxon>Actinomycetota</taxon>
        <taxon>Actinomycetes</taxon>
        <taxon>Nakamurellales</taxon>
        <taxon>Nakamurellaceae</taxon>
        <taxon>Nakamurella</taxon>
    </lineage>
</organism>
<dbReference type="Proteomes" id="UP000663792">
    <property type="component" value="Unassembled WGS sequence"/>
</dbReference>